<dbReference type="Pfam" id="PF04149">
    <property type="entry name" value="DUF397"/>
    <property type="match status" value="1"/>
</dbReference>
<feature type="domain" description="DUF397" evidence="1">
    <location>
        <begin position="10"/>
        <end position="60"/>
    </location>
</feature>
<dbReference type="InterPro" id="IPR007278">
    <property type="entry name" value="DUF397"/>
</dbReference>
<dbReference type="EMBL" id="BOPH01000012">
    <property type="protein sequence ID" value="GIJ65952.1"/>
    <property type="molecule type" value="Genomic_DNA"/>
</dbReference>
<reference evidence="2" key="1">
    <citation type="submission" date="2021-01" db="EMBL/GenBank/DDBJ databases">
        <title>Whole genome shotgun sequence of Virgisporangium ochraceum NBRC 16418.</title>
        <authorList>
            <person name="Komaki H."/>
            <person name="Tamura T."/>
        </authorList>
    </citation>
    <scope>NUCLEOTIDE SEQUENCE</scope>
    <source>
        <strain evidence="2">NBRC 16418</strain>
    </source>
</reference>
<dbReference type="AlphaFoldDB" id="A0A8J4EBL0"/>
<protein>
    <recommendedName>
        <fullName evidence="1">DUF397 domain-containing protein</fullName>
    </recommendedName>
</protein>
<dbReference type="Proteomes" id="UP000635606">
    <property type="component" value="Unassembled WGS sequence"/>
</dbReference>
<evidence type="ECO:0000313" key="2">
    <source>
        <dbReference type="EMBL" id="GIJ65952.1"/>
    </source>
</evidence>
<gene>
    <name evidence="2" type="ORF">Voc01_008690</name>
</gene>
<organism evidence="2 3">
    <name type="scientific">Virgisporangium ochraceum</name>
    <dbReference type="NCBI Taxonomy" id="65505"/>
    <lineage>
        <taxon>Bacteria</taxon>
        <taxon>Bacillati</taxon>
        <taxon>Actinomycetota</taxon>
        <taxon>Actinomycetes</taxon>
        <taxon>Micromonosporales</taxon>
        <taxon>Micromonosporaceae</taxon>
        <taxon>Virgisporangium</taxon>
    </lineage>
</organism>
<comment type="caution">
    <text evidence="2">The sequence shown here is derived from an EMBL/GenBank/DDBJ whole genome shotgun (WGS) entry which is preliminary data.</text>
</comment>
<proteinExistence type="predicted"/>
<keyword evidence="3" id="KW-1185">Reference proteome</keyword>
<sequence length="65" mass="7031">MSQTRSGDTVFTKSTRSGANGHCVEIARGSDAVTVRDSKNPVSVLRFSHESWRALIAAIRADRLG</sequence>
<name>A0A8J4EBL0_9ACTN</name>
<accession>A0A8J4EBL0</accession>
<evidence type="ECO:0000259" key="1">
    <source>
        <dbReference type="Pfam" id="PF04149"/>
    </source>
</evidence>
<evidence type="ECO:0000313" key="3">
    <source>
        <dbReference type="Proteomes" id="UP000635606"/>
    </source>
</evidence>